<sequence length="85" mass="9950">MELFGNTHRSEWPIMTSCRITIKDTLSVFAPERLTTLDHHLLRFPRTAILEDDGSFGTEHGLYLWLEAHLARFDFYFGCTSEQRC</sequence>
<reference evidence="1 2" key="1">
    <citation type="submission" date="2015-12" db="EMBL/GenBank/DDBJ databases">
        <title>Draft genome sequence of Moniliophthora roreri, the causal agent of frosty pod rot of cacao.</title>
        <authorList>
            <person name="Aime M.C."/>
            <person name="Diaz-Valderrama J.R."/>
            <person name="Kijpornyongpan T."/>
            <person name="Phillips-Mora W."/>
        </authorList>
    </citation>
    <scope>NUCLEOTIDE SEQUENCE [LARGE SCALE GENOMIC DNA]</scope>
    <source>
        <strain evidence="1 2">MCA 2952</strain>
    </source>
</reference>
<organism evidence="1 2">
    <name type="scientific">Moniliophthora roreri</name>
    <name type="common">Frosty pod rot fungus</name>
    <name type="synonym">Monilia roreri</name>
    <dbReference type="NCBI Taxonomy" id="221103"/>
    <lineage>
        <taxon>Eukaryota</taxon>
        <taxon>Fungi</taxon>
        <taxon>Dikarya</taxon>
        <taxon>Basidiomycota</taxon>
        <taxon>Agaricomycotina</taxon>
        <taxon>Agaricomycetes</taxon>
        <taxon>Agaricomycetidae</taxon>
        <taxon>Agaricales</taxon>
        <taxon>Marasmiineae</taxon>
        <taxon>Marasmiaceae</taxon>
        <taxon>Moniliophthora</taxon>
    </lineage>
</organism>
<comment type="caution">
    <text evidence="1">The sequence shown here is derived from an EMBL/GenBank/DDBJ whole genome shotgun (WGS) entry which is preliminary data.</text>
</comment>
<name>A0A0W0FLV1_MONRR</name>
<evidence type="ECO:0000313" key="1">
    <source>
        <dbReference type="EMBL" id="KTB37277.1"/>
    </source>
</evidence>
<gene>
    <name evidence="1" type="ORF">WG66_10148</name>
</gene>
<evidence type="ECO:0000313" key="2">
    <source>
        <dbReference type="Proteomes" id="UP000054988"/>
    </source>
</evidence>
<dbReference type="EMBL" id="LATX01001862">
    <property type="protein sequence ID" value="KTB37277.1"/>
    <property type="molecule type" value="Genomic_DNA"/>
</dbReference>
<accession>A0A0W0FLV1</accession>
<dbReference type="AlphaFoldDB" id="A0A0W0FLV1"/>
<proteinExistence type="predicted"/>
<dbReference type="Proteomes" id="UP000054988">
    <property type="component" value="Unassembled WGS sequence"/>
</dbReference>
<protein>
    <submittedName>
        <fullName evidence="1">Uncharacterized protein</fullName>
    </submittedName>
</protein>